<dbReference type="SUPFAM" id="SSF52200">
    <property type="entry name" value="Toll/Interleukin receptor TIR domain"/>
    <property type="match status" value="2"/>
</dbReference>
<dbReference type="PROSITE" id="PS50104">
    <property type="entry name" value="TIR"/>
    <property type="match status" value="2"/>
</dbReference>
<keyword evidence="4" id="KW-1185">Reference proteome</keyword>
<dbReference type="AlphaFoldDB" id="A0AAE0A672"/>
<dbReference type="PANTHER" id="PTHR32009:SF155">
    <property type="entry name" value="DISEASE RESISTANCE PROTEIN (TIR-NBS-LRR CLASS)"/>
    <property type="match status" value="1"/>
</dbReference>
<dbReference type="InterPro" id="IPR000157">
    <property type="entry name" value="TIR_dom"/>
</dbReference>
<name>A0AAE0A672_9ROSI</name>
<dbReference type="Gene3D" id="3.40.50.10140">
    <property type="entry name" value="Toll/interleukin-1 receptor homology (TIR) domain"/>
    <property type="match status" value="2"/>
</dbReference>
<dbReference type="InterPro" id="IPR035897">
    <property type="entry name" value="Toll_tir_struct_dom_sf"/>
</dbReference>
<proteinExistence type="predicted"/>
<reference evidence="3" key="1">
    <citation type="journal article" date="2023" name="Plant J.">
        <title>Genome sequences and population genomics provide insights into the demographic history, inbreeding, and mutation load of two 'living fossil' tree species of Dipteronia.</title>
        <authorList>
            <person name="Feng Y."/>
            <person name="Comes H.P."/>
            <person name="Chen J."/>
            <person name="Zhu S."/>
            <person name="Lu R."/>
            <person name="Zhang X."/>
            <person name="Li P."/>
            <person name="Qiu J."/>
            <person name="Olsen K.M."/>
            <person name="Qiu Y."/>
        </authorList>
    </citation>
    <scope>NUCLEOTIDE SEQUENCE</scope>
    <source>
        <strain evidence="3">NBL</strain>
    </source>
</reference>
<dbReference type="PANTHER" id="PTHR32009">
    <property type="entry name" value="TMV RESISTANCE PROTEIN N-LIKE"/>
    <property type="match status" value="1"/>
</dbReference>
<comment type="caution">
    <text evidence="3">The sequence shown here is derived from an EMBL/GenBank/DDBJ whole genome shotgun (WGS) entry which is preliminary data.</text>
</comment>
<feature type="domain" description="TIR" evidence="2">
    <location>
        <begin position="9"/>
        <end position="147"/>
    </location>
</feature>
<feature type="domain" description="TIR" evidence="2">
    <location>
        <begin position="210"/>
        <end position="376"/>
    </location>
</feature>
<dbReference type="Proteomes" id="UP001281410">
    <property type="component" value="Unassembled WGS sequence"/>
</dbReference>
<dbReference type="GO" id="GO:0007165">
    <property type="term" value="P:signal transduction"/>
    <property type="evidence" value="ECO:0007669"/>
    <property type="project" value="InterPro"/>
</dbReference>
<sequence length="404" mass="46321">MECSSSSSLKWNIFLSCRGDCTSNSFISQLQAALMEKKNKTIIDYELTRGYEISSSLLKAIEESRVSIIIFSKDYAFNTRCLEELVKILEWKEIYGQIVIQVFYGVIYQSDVRMQSLTLGYALSSHQQVFGENSKKFHRWRDALNQAAALYDSNIYDSVPYCIHVEDIVQDIFKRSTNMSSTDDEDLVGIDSKIEQTESFPSISNSTPQFKYDVFLSFRGEDTRYNFISHLHAALSKKNIKIFIDYQLRKGDEISPSLLTAIEESRISIVVFSKHYASSTWCLQELVKILECREMYGQIVIPVFHGIYASDVRKQTGTFSDAFAKHEQVFGYKSERLQRWRTALTKAANLSGWDSSVIWVEYVLVNKIVKDVLGKLEYLSSITELVGIQSKVNLIESSLCTRIK</sequence>
<evidence type="ECO:0000313" key="4">
    <source>
        <dbReference type="Proteomes" id="UP001281410"/>
    </source>
</evidence>
<dbReference type="SMART" id="SM00255">
    <property type="entry name" value="TIR"/>
    <property type="match status" value="2"/>
</dbReference>
<keyword evidence="1" id="KW-0520">NAD</keyword>
<evidence type="ECO:0000313" key="3">
    <source>
        <dbReference type="EMBL" id="KAK3204725.1"/>
    </source>
</evidence>
<organism evidence="3 4">
    <name type="scientific">Dipteronia sinensis</name>
    <dbReference type="NCBI Taxonomy" id="43782"/>
    <lineage>
        <taxon>Eukaryota</taxon>
        <taxon>Viridiplantae</taxon>
        <taxon>Streptophyta</taxon>
        <taxon>Embryophyta</taxon>
        <taxon>Tracheophyta</taxon>
        <taxon>Spermatophyta</taxon>
        <taxon>Magnoliopsida</taxon>
        <taxon>eudicotyledons</taxon>
        <taxon>Gunneridae</taxon>
        <taxon>Pentapetalae</taxon>
        <taxon>rosids</taxon>
        <taxon>malvids</taxon>
        <taxon>Sapindales</taxon>
        <taxon>Sapindaceae</taxon>
        <taxon>Hippocastanoideae</taxon>
        <taxon>Acereae</taxon>
        <taxon>Dipteronia</taxon>
    </lineage>
</organism>
<dbReference type="FunFam" id="3.40.50.10140:FF:000007">
    <property type="entry name" value="Disease resistance protein (TIR-NBS-LRR class)"/>
    <property type="match status" value="1"/>
</dbReference>
<evidence type="ECO:0000256" key="1">
    <source>
        <dbReference type="ARBA" id="ARBA00023027"/>
    </source>
</evidence>
<accession>A0AAE0A672</accession>
<dbReference type="EMBL" id="JANJYJ010000006">
    <property type="protein sequence ID" value="KAK3204725.1"/>
    <property type="molecule type" value="Genomic_DNA"/>
</dbReference>
<dbReference type="Pfam" id="PF01582">
    <property type="entry name" value="TIR"/>
    <property type="match status" value="2"/>
</dbReference>
<protein>
    <recommendedName>
        <fullName evidence="2">TIR domain-containing protein</fullName>
    </recommendedName>
</protein>
<gene>
    <name evidence="3" type="ORF">Dsin_018771</name>
</gene>
<evidence type="ECO:0000259" key="2">
    <source>
        <dbReference type="PROSITE" id="PS50104"/>
    </source>
</evidence>